<dbReference type="InterPro" id="IPR036942">
    <property type="entry name" value="Beta-barrel_TonB_sf"/>
</dbReference>
<evidence type="ECO:0000256" key="1">
    <source>
        <dbReference type="ARBA" id="ARBA00004571"/>
    </source>
</evidence>
<dbReference type="RefSeq" id="WP_377142622.1">
    <property type="nucleotide sequence ID" value="NZ_JBHTIA010000007.1"/>
</dbReference>
<dbReference type="SUPFAM" id="SSF56935">
    <property type="entry name" value="Porins"/>
    <property type="match status" value="1"/>
</dbReference>
<dbReference type="PANTHER" id="PTHR32552">
    <property type="entry name" value="FERRICHROME IRON RECEPTOR-RELATED"/>
    <property type="match status" value="1"/>
</dbReference>
<keyword evidence="3 11" id="KW-1134">Transmembrane beta strand</keyword>
<keyword evidence="9 11" id="KW-0472">Membrane</keyword>
<sequence length="1143" mass="126117">MKKKIYSTSLISRLYKVLGLVFILLSSHFTYADNIGQGDNEITKIKCSLRAVNMPLSNVFDVLQRQTKVTFICVDNGDLLSKKVNLTVNDKSLNFVLNTIGKDLDFVYSQSGSQILVKAASVKKVAFEAAPKLIRGHVTDVKKESLPGVSILIKGSNTGTVTNQDGDFSIKANVGDLLVFSFIGFQPKEVPIGDADRYNVVLEENAKGLSEVVVTALGIKKEKAKVGYAVQEVQGENLIKAREPNLVNSLTGRVAGLNIRNSTDLFQDPGISLRGRKPLIVIDGIPDQTADLYKVNADDVENVTVLKGANASALYGSIGGNGAIMITTKRGKGKTLSVELNSSTQFQPSFIRIPNVQTTYGAGNYGKYAYVDGSGGGAEGSGWIWGPKLDQRDPSTPSGYFETPQFNSPVDPVTGKLIPLPFISRGKNNVKDFFQTGVIASNNVSIMQSSDKGSFRASASHIYQKGIVPNTDLNNSSFTVSGNYKLSDALTMDARLSYNRQFTNNFPETGYGPTNYLYNLVLWTGADVSVKDLRDYWTPGKVGIQQRNYNNSYYNNPYFQAYEYLRGYNKDNTFGSLNLSYKISPEFSVQFRNGMNAYGLNRTYKEPKSYIGYGNKSRGQFTVATGNYFDINTDLIGDYNHTFTDKFKIHAQLGGANYYRNNKYGSANTDGLTIPGFYNLSNSASPVQANNYLEERRTSSVYGVLDLEFLNAIYVTATGRNDIISTLPTANNSFFYPSLNTSVVISQLVQLPKDITYLKVRGGWSRVSSGKLTDDDYTYAYLPSFTKGIIWNSQPSLTYGDALLTGNLNPQTSDSWEIGLDTKLFNNRIGFEATYFQTRDFNNIANIPMSIASAYNTQLVNGNVFQRKGLEFVVSGSPIRTQDFKWNVALNIAKYRRYLKEIYGGAETLNGLKVGDRTDKILTGVYQTDANGNVIYGSNGFPVDDNFARPIGYADPSWTYGVENTFMYKNFSFKFLVDGRLGGLMYSTTNQKMWWGGTNPGTVNQYREDANAGKATYVGKGVVVTGGAVTYDALGNITSDTRTYAPNTKAVNYIDYMTTTSNGANNDYNYFSQTFLKLREVTLTWQVPTQWLSKGFIKGLDISAVGRNLLLFSKMPNVDPDPASDNLQTPSTRSIGLNLNVKF</sequence>
<evidence type="ECO:0000256" key="4">
    <source>
        <dbReference type="ARBA" id="ARBA00022496"/>
    </source>
</evidence>
<dbReference type="InterPro" id="IPR023996">
    <property type="entry name" value="TonB-dep_OMP_SusC/RagA"/>
</dbReference>
<evidence type="ECO:0000313" key="16">
    <source>
        <dbReference type="Proteomes" id="UP001597073"/>
    </source>
</evidence>
<dbReference type="InterPro" id="IPR023997">
    <property type="entry name" value="TonB-dep_OMP_SusC/RagA_CS"/>
</dbReference>
<evidence type="ECO:0000313" key="15">
    <source>
        <dbReference type="EMBL" id="MFD0765459.1"/>
    </source>
</evidence>
<reference evidence="16" key="1">
    <citation type="journal article" date="2019" name="Int. J. Syst. Evol. Microbiol.">
        <title>The Global Catalogue of Microorganisms (GCM) 10K type strain sequencing project: providing services to taxonomists for standard genome sequencing and annotation.</title>
        <authorList>
            <consortium name="The Broad Institute Genomics Platform"/>
            <consortium name="The Broad Institute Genome Sequencing Center for Infectious Disease"/>
            <person name="Wu L."/>
            <person name="Ma J."/>
        </authorList>
    </citation>
    <scope>NUCLEOTIDE SEQUENCE [LARGE SCALE GENOMIC DNA]</scope>
    <source>
        <strain evidence="16">CCUG 60742</strain>
    </source>
</reference>
<dbReference type="Gene3D" id="2.60.40.1120">
    <property type="entry name" value="Carboxypeptidase-like, regulatory domain"/>
    <property type="match status" value="1"/>
</dbReference>
<dbReference type="Gene3D" id="2.170.130.10">
    <property type="entry name" value="TonB-dependent receptor, plug domain"/>
    <property type="match status" value="1"/>
</dbReference>
<evidence type="ECO:0000256" key="10">
    <source>
        <dbReference type="ARBA" id="ARBA00023237"/>
    </source>
</evidence>
<dbReference type="NCBIfam" id="TIGR04056">
    <property type="entry name" value="OMP_RagA_SusC"/>
    <property type="match status" value="1"/>
</dbReference>
<dbReference type="InterPro" id="IPR037066">
    <property type="entry name" value="Plug_dom_sf"/>
</dbReference>
<keyword evidence="5 11" id="KW-0812">Transmembrane</keyword>
<dbReference type="Pfam" id="PF07715">
    <property type="entry name" value="Plug"/>
    <property type="match status" value="1"/>
</dbReference>
<dbReference type="Gene3D" id="2.40.170.20">
    <property type="entry name" value="TonB-dependent receptor, beta-barrel domain"/>
    <property type="match status" value="1"/>
</dbReference>
<dbReference type="InterPro" id="IPR039426">
    <property type="entry name" value="TonB-dep_rcpt-like"/>
</dbReference>
<accession>A0ABW2ZH65</accession>
<keyword evidence="4" id="KW-0410">Iron transport</keyword>
<dbReference type="InterPro" id="IPR012910">
    <property type="entry name" value="Plug_dom"/>
</dbReference>
<comment type="caution">
    <text evidence="15">The sequence shown here is derived from an EMBL/GenBank/DDBJ whole genome shotgun (WGS) entry which is preliminary data.</text>
</comment>
<dbReference type="Gene3D" id="3.55.50.30">
    <property type="match status" value="1"/>
</dbReference>
<keyword evidence="6" id="KW-0408">Iron</keyword>
<dbReference type="EMBL" id="JBHTIA010000007">
    <property type="protein sequence ID" value="MFD0765459.1"/>
    <property type="molecule type" value="Genomic_DNA"/>
</dbReference>
<keyword evidence="16" id="KW-1185">Reference proteome</keyword>
<keyword evidence="7" id="KW-0406">Ion transport</keyword>
<gene>
    <name evidence="15" type="ORF">ACFQZI_11400</name>
</gene>
<keyword evidence="8 12" id="KW-0798">TonB box</keyword>
<protein>
    <submittedName>
        <fullName evidence="15">SusC/RagA family TonB-linked outer membrane protein</fullName>
    </submittedName>
</protein>
<evidence type="ECO:0000256" key="11">
    <source>
        <dbReference type="PROSITE-ProRule" id="PRU01360"/>
    </source>
</evidence>
<dbReference type="InterPro" id="IPR008969">
    <property type="entry name" value="CarboxyPept-like_regulatory"/>
</dbReference>
<keyword evidence="10 11" id="KW-0998">Cell outer membrane</keyword>
<organism evidence="15 16">
    <name type="scientific">Mucilaginibacter lutimaris</name>
    <dbReference type="NCBI Taxonomy" id="931629"/>
    <lineage>
        <taxon>Bacteria</taxon>
        <taxon>Pseudomonadati</taxon>
        <taxon>Bacteroidota</taxon>
        <taxon>Sphingobacteriia</taxon>
        <taxon>Sphingobacteriales</taxon>
        <taxon>Sphingobacteriaceae</taxon>
        <taxon>Mucilaginibacter</taxon>
    </lineage>
</organism>
<evidence type="ECO:0000259" key="13">
    <source>
        <dbReference type="Pfam" id="PF00593"/>
    </source>
</evidence>
<evidence type="ECO:0000256" key="5">
    <source>
        <dbReference type="ARBA" id="ARBA00022692"/>
    </source>
</evidence>
<dbReference type="PANTHER" id="PTHR32552:SF81">
    <property type="entry name" value="TONB-DEPENDENT OUTER MEMBRANE RECEPTOR"/>
    <property type="match status" value="1"/>
</dbReference>
<dbReference type="InterPro" id="IPR000531">
    <property type="entry name" value="Beta-barrel_TonB"/>
</dbReference>
<feature type="domain" description="TonB-dependent receptor-like beta-barrel" evidence="13">
    <location>
        <begin position="542"/>
        <end position="910"/>
    </location>
</feature>
<feature type="domain" description="TonB-dependent receptor plug" evidence="14">
    <location>
        <begin position="223"/>
        <end position="322"/>
    </location>
</feature>
<evidence type="ECO:0000256" key="12">
    <source>
        <dbReference type="RuleBase" id="RU003357"/>
    </source>
</evidence>
<evidence type="ECO:0000256" key="9">
    <source>
        <dbReference type="ARBA" id="ARBA00023136"/>
    </source>
</evidence>
<evidence type="ECO:0000256" key="8">
    <source>
        <dbReference type="ARBA" id="ARBA00023077"/>
    </source>
</evidence>
<comment type="subcellular location">
    <subcellularLocation>
        <location evidence="1 11">Cell outer membrane</location>
        <topology evidence="1 11">Multi-pass membrane protein</topology>
    </subcellularLocation>
</comment>
<dbReference type="Pfam" id="PF00593">
    <property type="entry name" value="TonB_dep_Rec_b-barrel"/>
    <property type="match status" value="1"/>
</dbReference>
<dbReference type="Pfam" id="PF13715">
    <property type="entry name" value="CarbopepD_reg_2"/>
    <property type="match status" value="1"/>
</dbReference>
<evidence type="ECO:0000256" key="2">
    <source>
        <dbReference type="ARBA" id="ARBA00022448"/>
    </source>
</evidence>
<keyword evidence="2 11" id="KW-0813">Transport</keyword>
<evidence type="ECO:0000256" key="6">
    <source>
        <dbReference type="ARBA" id="ARBA00023004"/>
    </source>
</evidence>
<dbReference type="PROSITE" id="PS52016">
    <property type="entry name" value="TONB_DEPENDENT_REC_3"/>
    <property type="match status" value="1"/>
</dbReference>
<dbReference type="SUPFAM" id="SSF49464">
    <property type="entry name" value="Carboxypeptidase regulatory domain-like"/>
    <property type="match status" value="1"/>
</dbReference>
<evidence type="ECO:0000256" key="3">
    <source>
        <dbReference type="ARBA" id="ARBA00022452"/>
    </source>
</evidence>
<dbReference type="Proteomes" id="UP001597073">
    <property type="component" value="Unassembled WGS sequence"/>
</dbReference>
<evidence type="ECO:0000256" key="7">
    <source>
        <dbReference type="ARBA" id="ARBA00023065"/>
    </source>
</evidence>
<comment type="similarity">
    <text evidence="11 12">Belongs to the TonB-dependent receptor family.</text>
</comment>
<dbReference type="NCBIfam" id="TIGR04057">
    <property type="entry name" value="SusC_RagA_signa"/>
    <property type="match status" value="1"/>
</dbReference>
<proteinExistence type="inferred from homology"/>
<name>A0ABW2ZH65_9SPHI</name>
<evidence type="ECO:0000259" key="14">
    <source>
        <dbReference type="Pfam" id="PF07715"/>
    </source>
</evidence>